<keyword evidence="5" id="KW-0813">Transport</keyword>
<dbReference type="GO" id="GO:0005886">
    <property type="term" value="C:plasma membrane"/>
    <property type="evidence" value="ECO:0007669"/>
    <property type="project" value="UniProtKB-SubCell"/>
</dbReference>
<feature type="transmembrane region" description="Helical" evidence="13">
    <location>
        <begin position="161"/>
        <end position="183"/>
    </location>
</feature>
<feature type="transmembrane region" description="Helical" evidence="13">
    <location>
        <begin position="276"/>
        <end position="300"/>
    </location>
</feature>
<feature type="transmembrane region" description="Helical" evidence="13">
    <location>
        <begin position="89"/>
        <end position="110"/>
    </location>
</feature>
<gene>
    <name evidence="14" type="ORF">FYJ33_12240</name>
</gene>
<feature type="transmembrane region" description="Helical" evidence="13">
    <location>
        <begin position="53"/>
        <end position="77"/>
    </location>
</feature>
<dbReference type="InterPro" id="IPR048279">
    <property type="entry name" value="MdtK-like"/>
</dbReference>
<evidence type="ECO:0000256" key="7">
    <source>
        <dbReference type="ARBA" id="ARBA00022475"/>
    </source>
</evidence>
<evidence type="ECO:0000256" key="11">
    <source>
        <dbReference type="ARBA" id="ARBA00023136"/>
    </source>
</evidence>
<reference evidence="14 15" key="1">
    <citation type="submission" date="2019-08" db="EMBL/GenBank/DDBJ databases">
        <title>In-depth cultivation of the pig gut microbiome towards novel bacterial diversity and tailored functional studies.</title>
        <authorList>
            <person name="Wylensek D."/>
            <person name="Hitch T.C.A."/>
            <person name="Clavel T."/>
        </authorList>
    </citation>
    <scope>NUCLEOTIDE SEQUENCE [LARGE SCALE GENOMIC DNA]</scope>
    <source>
        <strain evidence="14 15">WCA-383-APC-5B</strain>
    </source>
</reference>
<evidence type="ECO:0000256" key="4">
    <source>
        <dbReference type="ARBA" id="ARBA00020268"/>
    </source>
</evidence>
<dbReference type="GO" id="GO:0006811">
    <property type="term" value="P:monoatomic ion transport"/>
    <property type="evidence" value="ECO:0007669"/>
    <property type="project" value="UniProtKB-KW"/>
</dbReference>
<dbReference type="Proteomes" id="UP000460287">
    <property type="component" value="Unassembled WGS sequence"/>
</dbReference>
<evidence type="ECO:0000256" key="5">
    <source>
        <dbReference type="ARBA" id="ARBA00022448"/>
    </source>
</evidence>
<dbReference type="CDD" id="cd13134">
    <property type="entry name" value="MATE_like_8"/>
    <property type="match status" value="1"/>
</dbReference>
<keyword evidence="9 13" id="KW-1133">Transmembrane helix</keyword>
<evidence type="ECO:0000313" key="14">
    <source>
        <dbReference type="EMBL" id="MSR92141.1"/>
    </source>
</evidence>
<dbReference type="PANTHER" id="PTHR43298">
    <property type="entry name" value="MULTIDRUG RESISTANCE PROTEIN NORM-RELATED"/>
    <property type="match status" value="1"/>
</dbReference>
<evidence type="ECO:0000256" key="6">
    <source>
        <dbReference type="ARBA" id="ARBA00022449"/>
    </source>
</evidence>
<evidence type="ECO:0000256" key="12">
    <source>
        <dbReference type="ARBA" id="ARBA00031636"/>
    </source>
</evidence>
<keyword evidence="6" id="KW-0050">Antiport</keyword>
<keyword evidence="10" id="KW-0406">Ion transport</keyword>
<comment type="caution">
    <text evidence="14">The sequence shown here is derived from an EMBL/GenBank/DDBJ whole genome shotgun (WGS) entry which is preliminary data.</text>
</comment>
<comment type="subcellular location">
    <subcellularLocation>
        <location evidence="2">Cell membrane</location>
        <topology evidence="2">Multi-pass membrane protein</topology>
    </subcellularLocation>
</comment>
<sequence>MTSNKNKNFYKIILTLAVPIIIQNLITSSLNLVDNVMIGTLGENEIAAVGLANQYFFIFMMSMTGITGGTSIFLSQYYGKKDTKSIKNFMGITFVIGTIVASAFAILAFFTPVFVMKIFTKDTTVINLGVSYLRIVSLSYIFTIVTLTFSTALRSTGQASLPMAGSIIGILSNAGFNYIFIFGKLGLPAMGVRGAALGTTFSRLLEMLFVVTIIYAKNYSVKCKLNELLFTKHQFKNFMKTATPVIFNDIMWSLGISAYSIAYAKVGTNALASMQIAITINNLFNIFGTGLAAATAIIIGNKIGESKKDLAIEYTHKISKISVALGIIIGLTLILTSPLIVKLFNITCETKAITLTVLKIMAIITPLRFFNITMIIGAFRGGGDVNYAIFTELICVWGIAVPLSFIGATILHLNIIWVYMLVCFEEIVKLFFEIPRFKSNRWIKEVI</sequence>
<evidence type="ECO:0000256" key="2">
    <source>
        <dbReference type="ARBA" id="ARBA00004651"/>
    </source>
</evidence>
<dbReference type="AlphaFoldDB" id="A0A7X2MZU9"/>
<feature type="transmembrane region" description="Helical" evidence="13">
    <location>
        <begin position="245"/>
        <end position="264"/>
    </location>
</feature>
<feature type="transmembrane region" description="Helical" evidence="13">
    <location>
        <begin position="12"/>
        <end position="33"/>
    </location>
</feature>
<feature type="transmembrane region" description="Helical" evidence="13">
    <location>
        <begin position="195"/>
        <end position="216"/>
    </location>
</feature>
<name>A0A7X2MZU9_9CLOT</name>
<feature type="transmembrane region" description="Helical" evidence="13">
    <location>
        <begin position="321"/>
        <end position="341"/>
    </location>
</feature>
<keyword evidence="11 13" id="KW-0472">Membrane</keyword>
<evidence type="ECO:0000313" key="15">
    <source>
        <dbReference type="Proteomes" id="UP000460287"/>
    </source>
</evidence>
<feature type="transmembrane region" description="Helical" evidence="13">
    <location>
        <begin position="130"/>
        <end position="149"/>
    </location>
</feature>
<dbReference type="PANTHER" id="PTHR43298:SF2">
    <property type="entry name" value="FMN_FAD EXPORTER YEEO-RELATED"/>
    <property type="match status" value="1"/>
</dbReference>
<dbReference type="InterPro" id="IPR050222">
    <property type="entry name" value="MATE_MdtK"/>
</dbReference>
<dbReference type="RefSeq" id="WP_154532039.1">
    <property type="nucleotide sequence ID" value="NZ_JAXFSD010000047.1"/>
</dbReference>
<comment type="similarity">
    <text evidence="3">Belongs to the multi antimicrobial extrusion (MATE) (TC 2.A.66.1) family.</text>
</comment>
<evidence type="ECO:0000256" key="1">
    <source>
        <dbReference type="ARBA" id="ARBA00003408"/>
    </source>
</evidence>
<keyword evidence="15" id="KW-1185">Reference proteome</keyword>
<dbReference type="GO" id="GO:0042910">
    <property type="term" value="F:xenobiotic transmembrane transporter activity"/>
    <property type="evidence" value="ECO:0007669"/>
    <property type="project" value="InterPro"/>
</dbReference>
<evidence type="ECO:0000256" key="10">
    <source>
        <dbReference type="ARBA" id="ARBA00023065"/>
    </source>
</evidence>
<dbReference type="InterPro" id="IPR002528">
    <property type="entry name" value="MATE_fam"/>
</dbReference>
<dbReference type="NCBIfam" id="TIGR00797">
    <property type="entry name" value="matE"/>
    <property type="match status" value="1"/>
</dbReference>
<keyword evidence="8 13" id="KW-0812">Transmembrane</keyword>
<organism evidence="14 15">
    <name type="scientific">Inconstantimicrobium porci</name>
    <dbReference type="NCBI Taxonomy" id="2652291"/>
    <lineage>
        <taxon>Bacteria</taxon>
        <taxon>Bacillati</taxon>
        <taxon>Bacillota</taxon>
        <taxon>Clostridia</taxon>
        <taxon>Eubacteriales</taxon>
        <taxon>Clostridiaceae</taxon>
        <taxon>Inconstantimicrobium</taxon>
    </lineage>
</organism>
<evidence type="ECO:0000256" key="13">
    <source>
        <dbReference type="SAM" id="Phobius"/>
    </source>
</evidence>
<evidence type="ECO:0000256" key="9">
    <source>
        <dbReference type="ARBA" id="ARBA00022989"/>
    </source>
</evidence>
<keyword evidence="7" id="KW-1003">Cell membrane</keyword>
<comment type="function">
    <text evidence="1">Multidrug efflux pump.</text>
</comment>
<dbReference type="EMBL" id="VULX01000023">
    <property type="protein sequence ID" value="MSR92141.1"/>
    <property type="molecule type" value="Genomic_DNA"/>
</dbReference>
<feature type="transmembrane region" description="Helical" evidence="13">
    <location>
        <begin position="353"/>
        <end position="375"/>
    </location>
</feature>
<evidence type="ECO:0000256" key="8">
    <source>
        <dbReference type="ARBA" id="ARBA00022692"/>
    </source>
</evidence>
<accession>A0A7X2MZU9</accession>
<dbReference type="Pfam" id="PF01554">
    <property type="entry name" value="MatE"/>
    <property type="match status" value="2"/>
</dbReference>
<evidence type="ECO:0000256" key="3">
    <source>
        <dbReference type="ARBA" id="ARBA00010199"/>
    </source>
</evidence>
<dbReference type="GO" id="GO:0015297">
    <property type="term" value="F:antiporter activity"/>
    <property type="evidence" value="ECO:0007669"/>
    <property type="project" value="UniProtKB-KW"/>
</dbReference>
<feature type="transmembrane region" description="Helical" evidence="13">
    <location>
        <begin position="416"/>
        <end position="432"/>
    </location>
</feature>
<dbReference type="PIRSF" id="PIRSF006603">
    <property type="entry name" value="DinF"/>
    <property type="match status" value="1"/>
</dbReference>
<protein>
    <recommendedName>
        <fullName evidence="4">Probable multidrug resistance protein NorM</fullName>
    </recommendedName>
    <alternativeName>
        <fullName evidence="12">Multidrug-efflux transporter</fullName>
    </alternativeName>
</protein>
<feature type="transmembrane region" description="Helical" evidence="13">
    <location>
        <begin position="387"/>
        <end position="410"/>
    </location>
</feature>
<proteinExistence type="inferred from homology"/>